<keyword evidence="1" id="KW-0472">Membrane</keyword>
<sequence length="268" mass="27365">MRTVSAETAKITTTRMWWVLALVLFVYVLVLSGGLGALFGAGSSGSLPGGTTGEIPTTGLAPLLYSFASSIGYVFPVLLGALAVTGEVRHQTLTPTLLATPRRGLVLAAKLVVLLGFGALFGVIGLVASVGGGAGALALFDIDTELGSSDTWALFARLVLAMALWAAVGIGLGSVVTNQVAVIVIVIAFTQFVEPVLRSVGALADWIGDIVRFLPGAASDALVGASVFSAMAPGQESLDWWVGALVLAGIAAVLTVIGALTTWRRDVT</sequence>
<accession>A0A444QGJ9</accession>
<feature type="transmembrane region" description="Helical" evidence="1">
    <location>
        <begin position="105"/>
        <end position="131"/>
    </location>
</feature>
<feature type="transmembrane region" description="Helical" evidence="1">
    <location>
        <begin position="151"/>
        <end position="168"/>
    </location>
</feature>
<feature type="transmembrane region" description="Helical" evidence="1">
    <location>
        <begin position="16"/>
        <end position="43"/>
    </location>
</feature>
<keyword evidence="1" id="KW-1133">Transmembrane helix</keyword>
<organism evidence="2 3">
    <name type="scientific">Labedella populi</name>
    <dbReference type="NCBI Taxonomy" id="2498850"/>
    <lineage>
        <taxon>Bacteria</taxon>
        <taxon>Bacillati</taxon>
        <taxon>Actinomycetota</taxon>
        <taxon>Actinomycetes</taxon>
        <taxon>Micrococcales</taxon>
        <taxon>Microbacteriaceae</taxon>
        <taxon>Labedella</taxon>
    </lineage>
</organism>
<feature type="transmembrane region" description="Helical" evidence="1">
    <location>
        <begin position="63"/>
        <end position="84"/>
    </location>
</feature>
<dbReference type="OrthoDB" id="5244396at2"/>
<evidence type="ECO:0000313" key="3">
    <source>
        <dbReference type="Proteomes" id="UP000288603"/>
    </source>
</evidence>
<comment type="caution">
    <text evidence="2">The sequence shown here is derived from an EMBL/GenBank/DDBJ whole genome shotgun (WGS) entry which is preliminary data.</text>
</comment>
<name>A0A444QGJ9_9MICO</name>
<dbReference type="EMBL" id="RZNC01000001">
    <property type="protein sequence ID" value="RWZ68711.1"/>
    <property type="molecule type" value="Genomic_DNA"/>
</dbReference>
<dbReference type="Proteomes" id="UP000288603">
    <property type="component" value="Unassembled WGS sequence"/>
</dbReference>
<dbReference type="AlphaFoldDB" id="A0A444QGJ9"/>
<proteinExistence type="predicted"/>
<evidence type="ECO:0000256" key="1">
    <source>
        <dbReference type="SAM" id="Phobius"/>
    </source>
</evidence>
<gene>
    <name evidence="2" type="ORF">ELQ92_01575</name>
</gene>
<keyword evidence="1" id="KW-0812">Transmembrane</keyword>
<feature type="transmembrane region" description="Helical" evidence="1">
    <location>
        <begin position="240"/>
        <end position="263"/>
    </location>
</feature>
<feature type="transmembrane region" description="Helical" evidence="1">
    <location>
        <begin position="175"/>
        <end position="193"/>
    </location>
</feature>
<evidence type="ECO:0000313" key="2">
    <source>
        <dbReference type="EMBL" id="RWZ68711.1"/>
    </source>
</evidence>
<keyword evidence="3" id="KW-1185">Reference proteome</keyword>
<reference evidence="2 3" key="1">
    <citation type="submission" date="2018-12" db="EMBL/GenBank/DDBJ databases">
        <authorList>
            <person name="Li F."/>
        </authorList>
    </citation>
    <scope>NUCLEOTIDE SEQUENCE [LARGE SCALE GENOMIC DNA]</scope>
    <source>
        <strain evidence="2 3">8H24J-4-2</strain>
    </source>
</reference>
<protein>
    <submittedName>
        <fullName evidence="2">ABC transporter permease</fullName>
    </submittedName>
</protein>